<reference evidence="3 4" key="1">
    <citation type="journal article" date="2019" name="Sci. Rep.">
        <title>Orb-weaving spider Araneus ventricosus genome elucidates the spidroin gene catalogue.</title>
        <authorList>
            <person name="Kono N."/>
            <person name="Nakamura H."/>
            <person name="Ohtoshi R."/>
            <person name="Moran D.A.P."/>
            <person name="Shinohara A."/>
            <person name="Yoshida Y."/>
            <person name="Fujiwara M."/>
            <person name="Mori M."/>
            <person name="Tomita M."/>
            <person name="Arakawa K."/>
        </authorList>
    </citation>
    <scope>NUCLEOTIDE SEQUENCE [LARGE SCALE GENOMIC DNA]</scope>
</reference>
<proteinExistence type="predicted"/>
<protein>
    <recommendedName>
        <fullName evidence="2">Reverse transcriptase domain-containing protein</fullName>
    </recommendedName>
</protein>
<dbReference type="Proteomes" id="UP000499080">
    <property type="component" value="Unassembled WGS sequence"/>
</dbReference>
<dbReference type="Pfam" id="PF00078">
    <property type="entry name" value="RVT_1"/>
    <property type="match status" value="1"/>
</dbReference>
<keyword evidence="4" id="KW-1185">Reference proteome</keyword>
<evidence type="ECO:0000313" key="3">
    <source>
        <dbReference type="EMBL" id="GBM40488.1"/>
    </source>
</evidence>
<dbReference type="PANTHER" id="PTHR33332">
    <property type="entry name" value="REVERSE TRANSCRIPTASE DOMAIN-CONTAINING PROTEIN"/>
    <property type="match status" value="1"/>
</dbReference>
<dbReference type="OrthoDB" id="411871at2759"/>
<feature type="compositionally biased region" description="Basic and acidic residues" evidence="1">
    <location>
        <begin position="16"/>
        <end position="25"/>
    </location>
</feature>
<feature type="domain" description="Reverse transcriptase" evidence="2">
    <location>
        <begin position="120"/>
        <end position="286"/>
    </location>
</feature>
<gene>
    <name evidence="3" type="primary">R1A1-elementORF2_687</name>
    <name evidence="3" type="ORF">AVEN_28643_1</name>
</gene>
<organism evidence="3 4">
    <name type="scientific">Araneus ventricosus</name>
    <name type="common">Orbweaver spider</name>
    <name type="synonym">Epeira ventricosa</name>
    <dbReference type="NCBI Taxonomy" id="182803"/>
    <lineage>
        <taxon>Eukaryota</taxon>
        <taxon>Metazoa</taxon>
        <taxon>Ecdysozoa</taxon>
        <taxon>Arthropoda</taxon>
        <taxon>Chelicerata</taxon>
        <taxon>Arachnida</taxon>
        <taxon>Araneae</taxon>
        <taxon>Araneomorphae</taxon>
        <taxon>Entelegynae</taxon>
        <taxon>Araneoidea</taxon>
        <taxon>Araneidae</taxon>
        <taxon>Araneus</taxon>
    </lineage>
</organism>
<dbReference type="AlphaFoldDB" id="A0A4Y2FJ07"/>
<comment type="caution">
    <text evidence="3">The sequence shown here is derived from an EMBL/GenBank/DDBJ whole genome shotgun (WGS) entry which is preliminary data.</text>
</comment>
<feature type="region of interest" description="Disordered" evidence="1">
    <location>
        <begin position="1"/>
        <end position="25"/>
    </location>
</feature>
<dbReference type="InterPro" id="IPR000477">
    <property type="entry name" value="RT_dom"/>
</dbReference>
<evidence type="ECO:0000259" key="2">
    <source>
        <dbReference type="Pfam" id="PF00078"/>
    </source>
</evidence>
<feature type="compositionally biased region" description="Polar residues" evidence="1">
    <location>
        <begin position="1"/>
        <end position="15"/>
    </location>
</feature>
<name>A0A4Y2FJ07_ARAVE</name>
<evidence type="ECO:0000313" key="4">
    <source>
        <dbReference type="Proteomes" id="UP000499080"/>
    </source>
</evidence>
<accession>A0A4Y2FJ07</accession>
<sequence>MSRTTPELASPLQHDTSGRTFERGEERNKFKGIYKAKREKYKRDLLKAKHLILPSELFKQQGQTESGTAKSFALKILAELYPHSPHEQTIDQTATIEESPFQDTEIRQVLKTIPQNKTPDINGAFDHLQYHAIRERLKKLNLNTSTLVTLKSYFTLNDRQVVLQTNEGPVFSPQKQGCPHCSRSGPMSWYLIVDEILAEEFRPDFHLQTFADDFDFHICSGTRDGLKILNQQTLDIFKTWTDSIQLRIYTSKSAYMLIGKIVRGPTIKWGTESIKRTRTIKHLGIILDEKLNWAAHIKHQSIKASLTHQRMARIVRATWDLKQEHRRILYSTMSESMILHGAASWALNIISVRNNYS</sequence>
<evidence type="ECO:0000256" key="1">
    <source>
        <dbReference type="SAM" id="MobiDB-lite"/>
    </source>
</evidence>
<dbReference type="EMBL" id="BGPR01000931">
    <property type="protein sequence ID" value="GBM40488.1"/>
    <property type="molecule type" value="Genomic_DNA"/>
</dbReference>